<comment type="similarity">
    <text evidence="1">Belongs to the 'phage' integrase family.</text>
</comment>
<evidence type="ECO:0000256" key="5">
    <source>
        <dbReference type="SAM" id="MobiDB-lite"/>
    </source>
</evidence>
<dbReference type="PANTHER" id="PTHR30349:SF41">
    <property type="entry name" value="INTEGRASE_RECOMBINASE PROTEIN MJ0367-RELATED"/>
    <property type="match status" value="1"/>
</dbReference>
<evidence type="ECO:0000256" key="3">
    <source>
        <dbReference type="ARBA" id="ARBA00023125"/>
    </source>
</evidence>
<dbReference type="SUPFAM" id="SSF56349">
    <property type="entry name" value="DNA breaking-rejoining enzymes"/>
    <property type="match status" value="1"/>
</dbReference>
<dbReference type="PROSITE" id="PS51898">
    <property type="entry name" value="TYR_RECOMBINASE"/>
    <property type="match status" value="1"/>
</dbReference>
<sequence length="534" mass="59499">MQHICRRAGTYHFRRRIPLRHQPVLGGKAEIYRSLETSSPRDAAIRSRLLYVESERLFAALDREPGLAVDAARQLMRDLVGPAAWVHMNPMLRRSLDPTPPPGLSPVPCELGGAAMEMTAAVHVGVLDPPKPSAEAARQSVAVAVENPSAPANPPPAASPAAPPADGKPPSSATLAAPLFGALAEPHVEHMLDTGAWSAQQTALQTRATFRLWIEFHGDRPVDAYSRRDASAFMEALRKLPRMHGRSPLFKGTMRRNIEAAERLAVRGKGQPLLTMKTIKRHMSALHGYWDWLRQHGHHEFASNPFAGFDFPSSKPASEQRSMWEDADLKRLFTSRIWVGPDVDRWSAAYWLPLIGLLTGMRLEEIAQLHTADVKQRDGIDFFLVHAEDERRTKNANSVREVPIPGALVALGFMKLVAERRRTNSKRLWPDLSGQGPDRRLGAYYTRRFTEYRREIGIYKPGVDFHSLRGTFETLVLNAGASPVFVKAIMGHSTSDLLGEGSRYLKHVTLKNKLETMNMLRLGVDLGHLLPSTR</sequence>
<feature type="domain" description="Tyr recombinase" evidence="6">
    <location>
        <begin position="318"/>
        <end position="518"/>
    </location>
</feature>
<dbReference type="InterPro" id="IPR046668">
    <property type="entry name" value="DUF6538"/>
</dbReference>
<dbReference type="Pfam" id="PF20172">
    <property type="entry name" value="DUF6538"/>
    <property type="match status" value="1"/>
</dbReference>
<dbReference type="InterPro" id="IPR002104">
    <property type="entry name" value="Integrase_catalytic"/>
</dbReference>
<dbReference type="InterPro" id="IPR011010">
    <property type="entry name" value="DNA_brk_join_enz"/>
</dbReference>
<evidence type="ECO:0000313" key="8">
    <source>
        <dbReference type="Proteomes" id="UP000605086"/>
    </source>
</evidence>
<organism evidence="7 8">
    <name type="scientific">Azospirillum melinis</name>
    <dbReference type="NCBI Taxonomy" id="328839"/>
    <lineage>
        <taxon>Bacteria</taxon>
        <taxon>Pseudomonadati</taxon>
        <taxon>Pseudomonadota</taxon>
        <taxon>Alphaproteobacteria</taxon>
        <taxon>Rhodospirillales</taxon>
        <taxon>Azospirillaceae</taxon>
        <taxon>Azospirillum</taxon>
    </lineage>
</organism>
<accession>A0ABX2KT97</accession>
<dbReference type="EMBL" id="WHOS01000055">
    <property type="protein sequence ID" value="NUB03114.1"/>
    <property type="molecule type" value="Genomic_DNA"/>
</dbReference>
<comment type="caution">
    <text evidence="7">The sequence shown here is derived from an EMBL/GenBank/DDBJ whole genome shotgun (WGS) entry which is preliminary data.</text>
</comment>
<dbReference type="Gene3D" id="1.10.443.10">
    <property type="entry name" value="Intergrase catalytic core"/>
    <property type="match status" value="1"/>
</dbReference>
<reference evidence="7 8" key="1">
    <citation type="submission" date="2019-10" db="EMBL/GenBank/DDBJ databases">
        <title>Genome sequence of Azospirillum melinis.</title>
        <authorList>
            <person name="Ambrosini A."/>
            <person name="Sant'Anna F.H."/>
            <person name="Cassan F.D."/>
            <person name="Souza E.M."/>
            <person name="Passaglia L.M.P."/>
        </authorList>
    </citation>
    <scope>NUCLEOTIDE SEQUENCE [LARGE SCALE GENOMIC DNA]</scope>
    <source>
        <strain evidence="7 8">TMCY0552</strain>
    </source>
</reference>
<protein>
    <submittedName>
        <fullName evidence="7">Tyrosine-type recombinase/integrase</fullName>
    </submittedName>
</protein>
<gene>
    <name evidence="7" type="ORF">GBZ48_28190</name>
</gene>
<dbReference type="CDD" id="cd01184">
    <property type="entry name" value="INT_C_like_1"/>
    <property type="match status" value="1"/>
</dbReference>
<dbReference type="InterPro" id="IPR050090">
    <property type="entry name" value="Tyrosine_recombinase_XerCD"/>
</dbReference>
<feature type="region of interest" description="Disordered" evidence="5">
    <location>
        <begin position="147"/>
        <end position="173"/>
    </location>
</feature>
<dbReference type="Pfam" id="PF00589">
    <property type="entry name" value="Phage_integrase"/>
    <property type="match status" value="1"/>
</dbReference>
<dbReference type="Proteomes" id="UP000605086">
    <property type="component" value="Unassembled WGS sequence"/>
</dbReference>
<keyword evidence="2" id="KW-0229">DNA integration</keyword>
<keyword evidence="3" id="KW-0238">DNA-binding</keyword>
<keyword evidence="8" id="KW-1185">Reference proteome</keyword>
<dbReference type="InterPro" id="IPR013762">
    <property type="entry name" value="Integrase-like_cat_sf"/>
</dbReference>
<evidence type="ECO:0000256" key="2">
    <source>
        <dbReference type="ARBA" id="ARBA00022908"/>
    </source>
</evidence>
<proteinExistence type="inferred from homology"/>
<evidence type="ECO:0000256" key="4">
    <source>
        <dbReference type="ARBA" id="ARBA00023172"/>
    </source>
</evidence>
<evidence type="ECO:0000256" key="1">
    <source>
        <dbReference type="ARBA" id="ARBA00008857"/>
    </source>
</evidence>
<keyword evidence="4" id="KW-0233">DNA recombination</keyword>
<evidence type="ECO:0000313" key="7">
    <source>
        <dbReference type="EMBL" id="NUB03114.1"/>
    </source>
</evidence>
<evidence type="ECO:0000259" key="6">
    <source>
        <dbReference type="PROSITE" id="PS51898"/>
    </source>
</evidence>
<dbReference type="PANTHER" id="PTHR30349">
    <property type="entry name" value="PHAGE INTEGRASE-RELATED"/>
    <property type="match status" value="1"/>
</dbReference>
<name>A0ABX2KT97_9PROT</name>
<feature type="compositionally biased region" description="Pro residues" evidence="5">
    <location>
        <begin position="151"/>
        <end position="167"/>
    </location>
</feature>